<reference evidence="1" key="1">
    <citation type="journal article" date="2014" name="Int. J. Syst. Evol. Microbiol.">
        <title>Complete genome sequence of Corynebacterium casei LMG S-19264T (=DSM 44701T), isolated from a smear-ripened cheese.</title>
        <authorList>
            <consortium name="US DOE Joint Genome Institute (JGI-PGF)"/>
            <person name="Walter F."/>
            <person name="Albersmeier A."/>
            <person name="Kalinowski J."/>
            <person name="Ruckert C."/>
        </authorList>
    </citation>
    <scope>NUCLEOTIDE SEQUENCE</scope>
    <source>
        <strain evidence="1">CGMCC 1.7081</strain>
    </source>
</reference>
<proteinExistence type="predicted"/>
<protein>
    <submittedName>
        <fullName evidence="1">Uncharacterized protein</fullName>
    </submittedName>
</protein>
<sequence>MTKQDGNTPVSREACHAMIHVFGSDGEVRSIPADQGTQERWESARRMILEKLSEHAGRVSEGEPTRTFFEANRTCWTWQHGGNAWKTSKATTQASFAMRVPRQRQWHRFEVVI</sequence>
<organism evidence="1 2">
    <name type="scientific">Pseudodonghicola xiamenensis</name>
    <dbReference type="NCBI Taxonomy" id="337702"/>
    <lineage>
        <taxon>Bacteria</taxon>
        <taxon>Pseudomonadati</taxon>
        <taxon>Pseudomonadota</taxon>
        <taxon>Alphaproteobacteria</taxon>
        <taxon>Rhodobacterales</taxon>
        <taxon>Paracoccaceae</taxon>
        <taxon>Pseudodonghicola</taxon>
    </lineage>
</organism>
<dbReference type="RefSeq" id="WP_028095355.1">
    <property type="nucleotide sequence ID" value="NZ_BNAP01000040.1"/>
</dbReference>
<reference evidence="1" key="2">
    <citation type="submission" date="2020-09" db="EMBL/GenBank/DDBJ databases">
        <authorList>
            <person name="Sun Q."/>
            <person name="Zhou Y."/>
        </authorList>
    </citation>
    <scope>NUCLEOTIDE SEQUENCE</scope>
    <source>
        <strain evidence="1">CGMCC 1.7081</strain>
    </source>
</reference>
<name>A0A8J3HCQ6_9RHOB</name>
<evidence type="ECO:0000313" key="2">
    <source>
        <dbReference type="Proteomes" id="UP000611500"/>
    </source>
</evidence>
<dbReference type="AlphaFoldDB" id="A0A8J3HCQ6"/>
<comment type="caution">
    <text evidence="1">The sequence shown here is derived from an EMBL/GenBank/DDBJ whole genome shotgun (WGS) entry which is preliminary data.</text>
</comment>
<gene>
    <name evidence="1" type="ORF">GCM10010961_42330</name>
</gene>
<keyword evidence="2" id="KW-1185">Reference proteome</keyword>
<accession>A0A8J3HCQ6</accession>
<dbReference type="EMBL" id="BNAP01000040">
    <property type="protein sequence ID" value="GHH04084.1"/>
    <property type="molecule type" value="Genomic_DNA"/>
</dbReference>
<evidence type="ECO:0000313" key="1">
    <source>
        <dbReference type="EMBL" id="GHH04084.1"/>
    </source>
</evidence>
<dbReference type="Proteomes" id="UP000611500">
    <property type="component" value="Unassembled WGS sequence"/>
</dbReference>